<dbReference type="AlphaFoldDB" id="A0A9P0QP57"/>
<evidence type="ECO:0000259" key="4">
    <source>
        <dbReference type="Pfam" id="PF05057"/>
    </source>
</evidence>
<evidence type="ECO:0000256" key="2">
    <source>
        <dbReference type="ARBA" id="ARBA00022963"/>
    </source>
</evidence>
<dbReference type="OrthoDB" id="5368485at2759"/>
<feature type="compositionally biased region" description="Acidic residues" evidence="3">
    <location>
        <begin position="622"/>
        <end position="644"/>
    </location>
</feature>
<evidence type="ECO:0000313" key="6">
    <source>
        <dbReference type="Proteomes" id="UP000837801"/>
    </source>
</evidence>
<evidence type="ECO:0000256" key="3">
    <source>
        <dbReference type="SAM" id="MobiDB-lite"/>
    </source>
</evidence>
<dbReference type="PIRSF" id="PIRSF005412">
    <property type="entry name" value="UCP005412_abhydr"/>
    <property type="match status" value="1"/>
</dbReference>
<dbReference type="EMBL" id="CAKXYY010000006">
    <property type="protein sequence ID" value="CAH2352340.1"/>
    <property type="molecule type" value="Genomic_DNA"/>
</dbReference>
<dbReference type="InterPro" id="IPR029058">
    <property type="entry name" value="AB_hydrolase_fold"/>
</dbReference>
<feature type="domain" description="DUF676" evidence="4">
    <location>
        <begin position="257"/>
        <end position="484"/>
    </location>
</feature>
<feature type="region of interest" description="Disordered" evidence="3">
    <location>
        <begin position="503"/>
        <end position="552"/>
    </location>
</feature>
<keyword evidence="2" id="KW-0443">Lipid metabolism</keyword>
<feature type="compositionally biased region" description="Polar residues" evidence="3">
    <location>
        <begin position="517"/>
        <end position="544"/>
    </location>
</feature>
<dbReference type="SUPFAM" id="SSF53474">
    <property type="entry name" value="alpha/beta-Hydrolases"/>
    <property type="match status" value="1"/>
</dbReference>
<dbReference type="PANTHER" id="PTHR12482">
    <property type="entry name" value="LIPASE ROG1-RELATED-RELATED"/>
    <property type="match status" value="1"/>
</dbReference>
<gene>
    <name evidence="5" type="ORF">CLIB1423_06S04170</name>
</gene>
<dbReference type="PANTHER" id="PTHR12482:SF62">
    <property type="entry name" value="LIPASE ROG1-RELATED"/>
    <property type="match status" value="1"/>
</dbReference>
<dbReference type="InterPro" id="IPR007751">
    <property type="entry name" value="DUF676_lipase-like"/>
</dbReference>
<dbReference type="Pfam" id="PF05057">
    <property type="entry name" value="DUF676"/>
    <property type="match status" value="1"/>
</dbReference>
<dbReference type="GO" id="GO:0047372">
    <property type="term" value="F:monoacylglycerol lipase activity"/>
    <property type="evidence" value="ECO:0007669"/>
    <property type="project" value="TreeGrafter"/>
</dbReference>
<comment type="similarity">
    <text evidence="1">Belongs to the putative lipase ROG1 family.</text>
</comment>
<feature type="compositionally biased region" description="Basic and acidic residues" evidence="3">
    <location>
        <begin position="503"/>
        <end position="516"/>
    </location>
</feature>
<dbReference type="InterPro" id="IPR044294">
    <property type="entry name" value="Lipase-like"/>
</dbReference>
<protein>
    <submittedName>
        <fullName evidence="5">Lipase</fullName>
    </submittedName>
</protein>
<accession>A0A9P0QP57</accession>
<dbReference type="Proteomes" id="UP000837801">
    <property type="component" value="Unassembled WGS sequence"/>
</dbReference>
<comment type="caution">
    <text evidence="5">The sequence shown here is derived from an EMBL/GenBank/DDBJ whole genome shotgun (WGS) entry which is preliminary data.</text>
</comment>
<keyword evidence="6" id="KW-1185">Reference proteome</keyword>
<organism evidence="5 6">
    <name type="scientific">[Candida] railenensis</name>
    <dbReference type="NCBI Taxonomy" id="45579"/>
    <lineage>
        <taxon>Eukaryota</taxon>
        <taxon>Fungi</taxon>
        <taxon>Dikarya</taxon>
        <taxon>Ascomycota</taxon>
        <taxon>Saccharomycotina</taxon>
        <taxon>Pichiomycetes</taxon>
        <taxon>Debaryomycetaceae</taxon>
        <taxon>Kurtzmaniella</taxon>
    </lineage>
</organism>
<dbReference type="GO" id="GO:0016042">
    <property type="term" value="P:lipid catabolic process"/>
    <property type="evidence" value="ECO:0007669"/>
    <property type="project" value="UniProtKB-KW"/>
</dbReference>
<name>A0A9P0QP57_9ASCO</name>
<evidence type="ECO:0000256" key="1">
    <source>
        <dbReference type="ARBA" id="ARBA00007920"/>
    </source>
</evidence>
<dbReference type="Gene3D" id="3.40.50.1820">
    <property type="entry name" value="alpha/beta hydrolase"/>
    <property type="match status" value="1"/>
</dbReference>
<proteinExistence type="inferred from homology"/>
<feature type="region of interest" description="Disordered" evidence="3">
    <location>
        <begin position="603"/>
        <end position="649"/>
    </location>
</feature>
<sequence>MTSSIWYRDKDSLQIGGVNRYTVRYTTDGPSEEKIPSAIFFRIKNTENAPIRAIHLLNGPFILYCHVVPCNYDHKQEFEVSSSKKQELGKDDSQADLQTLSSLQNMGKQSGSTTEVAFRNEIKPGQTFNVKLKLNRNSLKESSKGGSCIYEWSIDVISQIVITTYTYIHYDLMIGNDFNTMKTVNHGLKFTFSDIGSQNEKPKSIEDLLQKNKKKPSPEKLNKVASDTSLQEYNHPNLEVVKETANDMWSRPPKDISKPAHLVIVTHGIFANVHADMLYVKDSLENDSGQNIVVRGYTGNAGHTERGVKRLGKAVADYIVDLIESVQVKKELNYSFNKISFVGHSLGGCVQLYAIKYILVMKGVDYFQRKGLEPDQLICLASPLLGVLHEMSFVISWFLDIGALGKTGRDLTLSRKIPTFKDIKLNRQDHKQGSEEENEKHFRSSFRPLLETLPTDPLQKFLREFNHLTVYANAVNDGIVPLRTSSLLYLDWEALGKVGDIKEKVSHGKDKPEETTKQNSHSNEEGNATSSGSVKTVRTLNRTSIGEVPDDSRSFVNKEDEVKVAESQFMKYFEFLKINRTRKNLKSKREKFSLISAKGTDPELYKAQSAQGETKKPKVNEEDNGDDQLEDDEEATDEDADTDTYSESNFSELHIPPKASVIESALNTLICPVPTSTYITQPESRHDVIFHDKYYSFKNVPEEKSMSSTRNVIGQFLFKYHDNKVDKQVKIARRYHNNTTWRKVLVHLPPDAHNNIIVRRRFANGYGWGVIDHLVELFQDSKPKM</sequence>
<evidence type="ECO:0000313" key="5">
    <source>
        <dbReference type="EMBL" id="CAH2352340.1"/>
    </source>
</evidence>
<keyword evidence="2" id="KW-0442">Lipid degradation</keyword>
<reference evidence="5" key="1">
    <citation type="submission" date="2022-03" db="EMBL/GenBank/DDBJ databases">
        <authorList>
            <person name="Legras J.-L."/>
            <person name="Devillers H."/>
            <person name="Grondin C."/>
        </authorList>
    </citation>
    <scope>NUCLEOTIDE SEQUENCE</scope>
    <source>
        <strain evidence="5">CLIB 1423</strain>
    </source>
</reference>
<dbReference type="InterPro" id="IPR016445">
    <property type="entry name" value="Rog1_fam"/>
</dbReference>